<organism evidence="3 4">
    <name type="scientific">Streptomyces olivoverticillatus</name>
    <dbReference type="NCBI Taxonomy" id="66427"/>
    <lineage>
        <taxon>Bacteria</taxon>
        <taxon>Bacillati</taxon>
        <taxon>Actinomycetota</taxon>
        <taxon>Actinomycetes</taxon>
        <taxon>Kitasatosporales</taxon>
        <taxon>Streptomycetaceae</taxon>
        <taxon>Streptomyces</taxon>
    </lineage>
</organism>
<reference evidence="3 4" key="1">
    <citation type="submission" date="2020-08" db="EMBL/GenBank/DDBJ databases">
        <title>Genomic Encyclopedia of Type Strains, Phase III (KMG-III): the genomes of soil and plant-associated and newly described type strains.</title>
        <authorList>
            <person name="Whitman W."/>
        </authorList>
    </citation>
    <scope>NUCLEOTIDE SEQUENCE [LARGE SCALE GENOMIC DNA]</scope>
    <source>
        <strain evidence="3 4">CECT 3266</strain>
    </source>
</reference>
<evidence type="ECO:0000259" key="2">
    <source>
        <dbReference type="SMART" id="SM00470"/>
    </source>
</evidence>
<feature type="compositionally biased region" description="Basic and acidic residues" evidence="1">
    <location>
        <begin position="176"/>
        <end position="191"/>
    </location>
</feature>
<feature type="domain" description="ParB-like N-terminal" evidence="2">
    <location>
        <begin position="37"/>
        <end position="121"/>
    </location>
</feature>
<dbReference type="InterPro" id="IPR036086">
    <property type="entry name" value="ParB/Sulfiredoxin_sf"/>
</dbReference>
<comment type="caution">
    <text evidence="3">The sequence shown here is derived from an EMBL/GenBank/DDBJ whole genome shotgun (WGS) entry which is preliminary data.</text>
</comment>
<dbReference type="InterPro" id="IPR003115">
    <property type="entry name" value="ParB_N"/>
</dbReference>
<dbReference type="RefSeq" id="WP_184349545.1">
    <property type="nucleotide sequence ID" value="NZ_JACHJH010000003.1"/>
</dbReference>
<dbReference type="AlphaFoldDB" id="A0A7W7PKX2"/>
<proteinExistence type="predicted"/>
<feature type="region of interest" description="Disordered" evidence="1">
    <location>
        <begin position="227"/>
        <end position="252"/>
    </location>
</feature>
<evidence type="ECO:0000256" key="1">
    <source>
        <dbReference type="SAM" id="MobiDB-lite"/>
    </source>
</evidence>
<name>A0A7W7PKX2_9ACTN</name>
<dbReference type="SUPFAM" id="SSF110849">
    <property type="entry name" value="ParB/Sulfiredoxin"/>
    <property type="match status" value="1"/>
</dbReference>
<gene>
    <name evidence="3" type="ORF">FHS39_002720</name>
</gene>
<dbReference type="EMBL" id="JACHJH010000003">
    <property type="protein sequence ID" value="MBB4893689.1"/>
    <property type="molecule type" value="Genomic_DNA"/>
</dbReference>
<keyword evidence="4" id="KW-1185">Reference proteome</keyword>
<dbReference type="Proteomes" id="UP000556084">
    <property type="component" value="Unassembled WGS sequence"/>
</dbReference>
<protein>
    <submittedName>
        <fullName evidence="3">ParB-like chromosome segregation protein Spo0J</fullName>
    </submittedName>
</protein>
<feature type="region of interest" description="Disordered" evidence="1">
    <location>
        <begin position="170"/>
        <end position="191"/>
    </location>
</feature>
<sequence>MDRFPVVSGPPAVPATLPAVGVPPVVRAGHPPRQRTATLPVASLLPADSPRLRGQNARHVRLLAGLEAVLPPIVVHAPTMRVIDGMHRLRAAELRGDDHIEVRLFDGDEEEAFLLAVMLNSANGLPLDQADRLAAAARIIAAHPDWSDRRIGKACGLVAGTVAAVRKRSTVQGEQSKTRVGRDGRARPVDPAEGRMRAGRLLAACPGRPLRELAELAGISLSTAKDVRDRVQQGRDPLPPRLRGALDGSEPAAAAEAEKGLQPVCDTATGLPGLLRRDPSMRTDAGRTLIHLLSASHAIGDRAAWHRLAQCVPRHRRAVIARAARACAERWTLLANVLEEKGP</sequence>
<dbReference type="SMART" id="SM00470">
    <property type="entry name" value="ParB"/>
    <property type="match status" value="1"/>
</dbReference>
<evidence type="ECO:0000313" key="3">
    <source>
        <dbReference type="EMBL" id="MBB4893689.1"/>
    </source>
</evidence>
<accession>A0A7W7PKX2</accession>
<evidence type="ECO:0000313" key="4">
    <source>
        <dbReference type="Proteomes" id="UP000556084"/>
    </source>
</evidence>